<proteinExistence type="predicted"/>
<keyword evidence="2" id="KW-1185">Reference proteome</keyword>
<dbReference type="Gene3D" id="1.10.340.70">
    <property type="match status" value="1"/>
</dbReference>
<dbReference type="OrthoDB" id="10436229at2759"/>
<organism evidence="1 2">
    <name type="scientific">Mytilus coruscus</name>
    <name type="common">Sea mussel</name>
    <dbReference type="NCBI Taxonomy" id="42192"/>
    <lineage>
        <taxon>Eukaryota</taxon>
        <taxon>Metazoa</taxon>
        <taxon>Spiralia</taxon>
        <taxon>Lophotrochozoa</taxon>
        <taxon>Mollusca</taxon>
        <taxon>Bivalvia</taxon>
        <taxon>Autobranchia</taxon>
        <taxon>Pteriomorphia</taxon>
        <taxon>Mytilida</taxon>
        <taxon>Mytiloidea</taxon>
        <taxon>Mytilidae</taxon>
        <taxon>Mytilinae</taxon>
        <taxon>Mytilus</taxon>
    </lineage>
</organism>
<name>A0A6J8AFW5_MYTCO</name>
<sequence>MRKNMLNKLHEGHLGIDKTQKLARDYILARNQCTDYIISKCSACLESKRSNTKEPMAESETPELPWMTSNSKRDYELFIGSWNCNGWYLSQSSNDSRILRKCIINSLNCDIVGLCETHLKDEEQIDLSGYCWIGSNRRNISANAWRGSGGFGFLMKEKLLESFHAHILDNNRDDILWIQLTSKYDSEHILYFCVCYLQPKRLSRGNLAQDFMTVYYLKCIYIATETQFSFVVILTAE</sequence>
<dbReference type="AlphaFoldDB" id="A0A6J8AFW5"/>
<protein>
    <submittedName>
        <fullName evidence="1">Uncharacterized protein</fullName>
    </submittedName>
</protein>
<gene>
    <name evidence="1" type="ORF">MCOR_7063</name>
</gene>
<dbReference type="SUPFAM" id="SSF56219">
    <property type="entry name" value="DNase I-like"/>
    <property type="match status" value="1"/>
</dbReference>
<dbReference type="Proteomes" id="UP000507470">
    <property type="component" value="Unassembled WGS sequence"/>
</dbReference>
<evidence type="ECO:0000313" key="2">
    <source>
        <dbReference type="Proteomes" id="UP000507470"/>
    </source>
</evidence>
<dbReference type="Gene3D" id="3.60.10.10">
    <property type="entry name" value="Endonuclease/exonuclease/phosphatase"/>
    <property type="match status" value="1"/>
</dbReference>
<dbReference type="EMBL" id="CACVKT020001353">
    <property type="protein sequence ID" value="CAC5366983.1"/>
    <property type="molecule type" value="Genomic_DNA"/>
</dbReference>
<dbReference type="InterPro" id="IPR036691">
    <property type="entry name" value="Endo/exonu/phosph_ase_sf"/>
</dbReference>
<evidence type="ECO:0000313" key="1">
    <source>
        <dbReference type="EMBL" id="CAC5366983.1"/>
    </source>
</evidence>
<reference evidence="1 2" key="1">
    <citation type="submission" date="2020-06" db="EMBL/GenBank/DDBJ databases">
        <authorList>
            <person name="Li R."/>
            <person name="Bekaert M."/>
        </authorList>
    </citation>
    <scope>NUCLEOTIDE SEQUENCE [LARGE SCALE GENOMIC DNA]</scope>
    <source>
        <strain evidence="2">wild</strain>
    </source>
</reference>
<accession>A0A6J8AFW5</accession>